<protein>
    <submittedName>
        <fullName evidence="1">Putative secreted protein</fullName>
    </submittedName>
</protein>
<proteinExistence type="predicted"/>
<organism evidence="1">
    <name type="scientific">Ixodes ricinus</name>
    <name type="common">Common tick</name>
    <name type="synonym">Acarus ricinus</name>
    <dbReference type="NCBI Taxonomy" id="34613"/>
    <lineage>
        <taxon>Eukaryota</taxon>
        <taxon>Metazoa</taxon>
        <taxon>Ecdysozoa</taxon>
        <taxon>Arthropoda</taxon>
        <taxon>Chelicerata</taxon>
        <taxon>Arachnida</taxon>
        <taxon>Acari</taxon>
        <taxon>Parasitiformes</taxon>
        <taxon>Ixodida</taxon>
        <taxon>Ixodoidea</taxon>
        <taxon>Ixodidae</taxon>
        <taxon>Ixodinae</taxon>
        <taxon>Ixodes</taxon>
    </lineage>
</organism>
<accession>A0A6B0UBX1</accession>
<evidence type="ECO:0000313" key="1">
    <source>
        <dbReference type="EMBL" id="MXU85726.1"/>
    </source>
</evidence>
<reference evidence="1" key="1">
    <citation type="submission" date="2019-12" db="EMBL/GenBank/DDBJ databases">
        <title>An insight into the sialome of adult female Ixodes ricinus ticks feeding for 6 days.</title>
        <authorList>
            <person name="Perner J."/>
            <person name="Ribeiro J.M.C."/>
        </authorList>
    </citation>
    <scope>NUCLEOTIDE SEQUENCE</scope>
    <source>
        <strain evidence="1">Semi-engorged</strain>
        <tissue evidence="1">Salivary glands</tissue>
    </source>
</reference>
<dbReference type="AlphaFoldDB" id="A0A6B0UBX1"/>
<name>A0A6B0UBX1_IXORI</name>
<dbReference type="EMBL" id="GIFC01003643">
    <property type="protein sequence ID" value="MXU85726.1"/>
    <property type="molecule type" value="Transcribed_RNA"/>
</dbReference>
<sequence>MRSWCVSTLLAPLSWETATEPALKKWLRSVLENRTNGDRNATISPAAATPGTARLPVSVQVESRRGRWFQLAVPFRSSNINKLSCFD</sequence>